<name>A0AC35U6K1_9BILA</name>
<accession>A0AC35U6K1</accession>
<evidence type="ECO:0000313" key="1">
    <source>
        <dbReference type="Proteomes" id="UP000095286"/>
    </source>
</evidence>
<proteinExistence type="predicted"/>
<sequence length="402" mass="45712">MMSQQDNISLPVNESEITKEVEEQSEIVQEQNPDERVKNSSDDNIEADTSVAEETKTVRKQGVVIFRRFAFNRMREENPELPEETVFEVQHSKVPSEVLEKCGIDGGRLYLEGRIVLVGTAHFSRQSQDDVAKVILKLLPDFIMLELCPERIGVLHIDEAALLRETEIISFTKVSNNIKQFGVAMGILHSVISYSSAQFTKKLGMAPGGEFRRACLEAKKLPGTAVMFCDRPIQITLKRAIGSLNFFQKMRILFDLLISYDPDSVTENEIERIKNKDVIEQLMDEFSDKYPIIQKIFLTERDMYMSSTIWRVYRDMFIQKFEAAKAGSIPMEPINIVAVVGLGHVKGINKYYGQDIDIEKLISLPPSGYSTFFLKLTFKIGFYGTLAYIGIKCTKSLGRKIF</sequence>
<protein>
    <submittedName>
        <fullName evidence="2">TraB domain-containing protein</fullName>
    </submittedName>
</protein>
<organism evidence="1 2">
    <name type="scientific">Rhabditophanes sp. KR3021</name>
    <dbReference type="NCBI Taxonomy" id="114890"/>
    <lineage>
        <taxon>Eukaryota</taxon>
        <taxon>Metazoa</taxon>
        <taxon>Ecdysozoa</taxon>
        <taxon>Nematoda</taxon>
        <taxon>Chromadorea</taxon>
        <taxon>Rhabditida</taxon>
        <taxon>Tylenchina</taxon>
        <taxon>Panagrolaimomorpha</taxon>
        <taxon>Strongyloidoidea</taxon>
        <taxon>Alloionematidae</taxon>
        <taxon>Rhabditophanes</taxon>
    </lineage>
</organism>
<evidence type="ECO:0000313" key="2">
    <source>
        <dbReference type="WBParaSite" id="RSKR_0000837800.1"/>
    </source>
</evidence>
<dbReference type="Proteomes" id="UP000095286">
    <property type="component" value="Unplaced"/>
</dbReference>
<reference evidence="2" key="1">
    <citation type="submission" date="2016-11" db="UniProtKB">
        <authorList>
            <consortium name="WormBaseParasite"/>
        </authorList>
    </citation>
    <scope>IDENTIFICATION</scope>
    <source>
        <strain evidence="2">KR3021</strain>
    </source>
</reference>
<dbReference type="WBParaSite" id="RSKR_0000837800.1">
    <property type="protein sequence ID" value="RSKR_0000837800.1"/>
    <property type="gene ID" value="RSKR_0000837800"/>
</dbReference>